<dbReference type="Proteomes" id="UP001066276">
    <property type="component" value="Chromosome 3_2"/>
</dbReference>
<dbReference type="AlphaFoldDB" id="A0AAV7TP56"/>
<organism evidence="2 3">
    <name type="scientific">Pleurodeles waltl</name>
    <name type="common">Iberian ribbed newt</name>
    <dbReference type="NCBI Taxonomy" id="8319"/>
    <lineage>
        <taxon>Eukaryota</taxon>
        <taxon>Metazoa</taxon>
        <taxon>Chordata</taxon>
        <taxon>Craniata</taxon>
        <taxon>Vertebrata</taxon>
        <taxon>Euteleostomi</taxon>
        <taxon>Amphibia</taxon>
        <taxon>Batrachia</taxon>
        <taxon>Caudata</taxon>
        <taxon>Salamandroidea</taxon>
        <taxon>Salamandridae</taxon>
        <taxon>Pleurodelinae</taxon>
        <taxon>Pleurodeles</taxon>
    </lineage>
</organism>
<name>A0AAV7TP56_PLEWA</name>
<dbReference type="EMBL" id="JANPWB010000006">
    <property type="protein sequence ID" value="KAJ1177986.1"/>
    <property type="molecule type" value="Genomic_DNA"/>
</dbReference>
<proteinExistence type="predicted"/>
<accession>A0AAV7TP56</accession>
<feature type="compositionally biased region" description="Basic and acidic residues" evidence="1">
    <location>
        <begin position="1"/>
        <end position="17"/>
    </location>
</feature>
<comment type="caution">
    <text evidence="2">The sequence shown here is derived from an EMBL/GenBank/DDBJ whole genome shotgun (WGS) entry which is preliminary data.</text>
</comment>
<keyword evidence="3" id="KW-1185">Reference proteome</keyword>
<reference evidence="2" key="1">
    <citation type="journal article" date="2022" name="bioRxiv">
        <title>Sequencing and chromosome-scale assembly of the giantPleurodeles waltlgenome.</title>
        <authorList>
            <person name="Brown T."/>
            <person name="Elewa A."/>
            <person name="Iarovenko S."/>
            <person name="Subramanian E."/>
            <person name="Araus A.J."/>
            <person name="Petzold A."/>
            <person name="Susuki M."/>
            <person name="Suzuki K.-i.T."/>
            <person name="Hayashi T."/>
            <person name="Toyoda A."/>
            <person name="Oliveira C."/>
            <person name="Osipova E."/>
            <person name="Leigh N.D."/>
            <person name="Simon A."/>
            <person name="Yun M.H."/>
        </authorList>
    </citation>
    <scope>NUCLEOTIDE SEQUENCE</scope>
    <source>
        <strain evidence="2">20211129_DDA</strain>
        <tissue evidence="2">Liver</tissue>
    </source>
</reference>
<gene>
    <name evidence="2" type="ORF">NDU88_003236</name>
</gene>
<evidence type="ECO:0000313" key="2">
    <source>
        <dbReference type="EMBL" id="KAJ1177986.1"/>
    </source>
</evidence>
<evidence type="ECO:0000256" key="1">
    <source>
        <dbReference type="SAM" id="MobiDB-lite"/>
    </source>
</evidence>
<sequence length="105" mass="12252">MENTKDAGDPKSLRLPEAEDEDMNRERRTTQPRIEAGAAKMFARDATAGEDPQEEYGSQRETSSELSFHWELKQEGEEDELFPKNRFVFMLFIITKTIYTYIPRS</sequence>
<protein>
    <submittedName>
        <fullName evidence="2">Uncharacterized protein</fullName>
    </submittedName>
</protein>
<feature type="region of interest" description="Disordered" evidence="1">
    <location>
        <begin position="1"/>
        <end position="65"/>
    </location>
</feature>
<evidence type="ECO:0000313" key="3">
    <source>
        <dbReference type="Proteomes" id="UP001066276"/>
    </source>
</evidence>